<keyword evidence="4" id="KW-0032">Aminotransferase</keyword>
<dbReference type="Proteomes" id="UP001597032">
    <property type="component" value="Unassembled WGS sequence"/>
</dbReference>
<keyword evidence="2" id="KW-0808">Transferase</keyword>
<dbReference type="Pfam" id="PF00155">
    <property type="entry name" value="Aminotran_1_2"/>
    <property type="match status" value="1"/>
</dbReference>
<evidence type="ECO:0000313" key="5">
    <source>
        <dbReference type="Proteomes" id="UP001597032"/>
    </source>
</evidence>
<accession>A0ABW2Z4F4</accession>
<comment type="caution">
    <text evidence="4">The sequence shown here is derived from an EMBL/GenBank/DDBJ whole genome shotgun (WGS) entry which is preliminary data.</text>
</comment>
<keyword evidence="5" id="KW-1185">Reference proteome</keyword>
<evidence type="ECO:0000256" key="2">
    <source>
        <dbReference type="ARBA" id="ARBA00022679"/>
    </source>
</evidence>
<evidence type="ECO:0000256" key="1">
    <source>
        <dbReference type="ARBA" id="ARBA00001933"/>
    </source>
</evidence>
<gene>
    <name evidence="4" type="ORF">ACFQZW_03665</name>
</gene>
<dbReference type="InterPro" id="IPR015421">
    <property type="entry name" value="PyrdxlP-dep_Trfase_major"/>
</dbReference>
<dbReference type="SUPFAM" id="SSF53383">
    <property type="entry name" value="PLP-dependent transferases"/>
    <property type="match status" value="1"/>
</dbReference>
<dbReference type="InterPro" id="IPR015422">
    <property type="entry name" value="PyrdxlP-dep_Trfase_small"/>
</dbReference>
<dbReference type="InterPro" id="IPR004839">
    <property type="entry name" value="Aminotransferase_I/II_large"/>
</dbReference>
<dbReference type="InterPro" id="IPR015424">
    <property type="entry name" value="PyrdxlP-dep_Trfase"/>
</dbReference>
<dbReference type="GO" id="GO:0008483">
    <property type="term" value="F:transaminase activity"/>
    <property type="evidence" value="ECO:0007669"/>
    <property type="project" value="UniProtKB-KW"/>
</dbReference>
<dbReference type="EMBL" id="JBHTIC010000005">
    <property type="protein sequence ID" value="MFD0761169.1"/>
    <property type="molecule type" value="Genomic_DNA"/>
</dbReference>
<comment type="cofactor">
    <cofactor evidence="1">
        <name>pyridoxal 5'-phosphate</name>
        <dbReference type="ChEBI" id="CHEBI:597326"/>
    </cofactor>
</comment>
<dbReference type="Gene3D" id="3.40.640.10">
    <property type="entry name" value="Type I PLP-dependent aspartate aminotransferase-like (Major domain)"/>
    <property type="match status" value="1"/>
</dbReference>
<dbReference type="Gene3D" id="3.90.1150.10">
    <property type="entry name" value="Aspartate Aminotransferase, domain 1"/>
    <property type="match status" value="1"/>
</dbReference>
<protein>
    <submittedName>
        <fullName evidence="4">Aminotransferase class I/II-fold pyridoxal phosphate-dependent enzyme</fullName>
    </submittedName>
</protein>
<sequence>MKVNEFPNRKISVNNEPYLYFGGTSYLGMASNTEFQKNIFEGLKKWGTFYGSSRNANIKLAIYEEAENYFSNFLGSEDSLTTSSGTLAGKIVIDYLSKTTQKFFHYPKTHPAVLHPNSLSLFLNGKLHPLLQNDISEDIVITVDAILALETQPTSFDFLDAISPQKKITLVIDESHSLGIIGKHGRGIFSSINSNKLNRKILISSLGKAFGISGGIIASDKDFINEISAEPIFISSSGANPAYLEAFLKSNNLYKNQRKQLFNNLDFLENALKPNDNNNNYQFNKKYPVIYSTSDVLHEKLLQNNIIIARFKYPTYESYMNRIVITANHTKNDLKKLSNLIN</sequence>
<proteinExistence type="predicted"/>
<name>A0ABW2Z4F4_9FLAO</name>
<organism evidence="4 5">
    <name type="scientific">Lutibacter aestuarii</name>
    <dbReference type="NCBI Taxonomy" id="861111"/>
    <lineage>
        <taxon>Bacteria</taxon>
        <taxon>Pseudomonadati</taxon>
        <taxon>Bacteroidota</taxon>
        <taxon>Flavobacteriia</taxon>
        <taxon>Flavobacteriales</taxon>
        <taxon>Flavobacteriaceae</taxon>
        <taxon>Lutibacter</taxon>
    </lineage>
</organism>
<dbReference type="RefSeq" id="WP_386781496.1">
    <property type="nucleotide sequence ID" value="NZ_JBHTIC010000005.1"/>
</dbReference>
<reference evidence="5" key="1">
    <citation type="journal article" date="2019" name="Int. J. Syst. Evol. Microbiol.">
        <title>The Global Catalogue of Microorganisms (GCM) 10K type strain sequencing project: providing services to taxonomists for standard genome sequencing and annotation.</title>
        <authorList>
            <consortium name="The Broad Institute Genomics Platform"/>
            <consortium name="The Broad Institute Genome Sequencing Center for Infectious Disease"/>
            <person name="Wu L."/>
            <person name="Ma J."/>
        </authorList>
    </citation>
    <scope>NUCLEOTIDE SEQUENCE [LARGE SCALE GENOMIC DNA]</scope>
    <source>
        <strain evidence="5">CCUG 60022</strain>
    </source>
</reference>
<evidence type="ECO:0000313" key="4">
    <source>
        <dbReference type="EMBL" id="MFD0761169.1"/>
    </source>
</evidence>
<feature type="domain" description="Aminotransferase class I/classII large" evidence="3">
    <location>
        <begin position="161"/>
        <end position="337"/>
    </location>
</feature>
<evidence type="ECO:0000259" key="3">
    <source>
        <dbReference type="Pfam" id="PF00155"/>
    </source>
</evidence>
<dbReference type="InterPro" id="IPR050087">
    <property type="entry name" value="AON_synthase_class-II"/>
</dbReference>
<dbReference type="PANTHER" id="PTHR13693">
    <property type="entry name" value="CLASS II AMINOTRANSFERASE/8-AMINO-7-OXONONANOATE SYNTHASE"/>
    <property type="match status" value="1"/>
</dbReference>